<proteinExistence type="predicted"/>
<dbReference type="Pfam" id="PF00672">
    <property type="entry name" value="HAMP"/>
    <property type="match status" value="1"/>
</dbReference>
<dbReference type="AlphaFoldDB" id="A0A942TPW4"/>
<evidence type="ECO:0000313" key="8">
    <source>
        <dbReference type="EMBL" id="MBS4200079.1"/>
    </source>
</evidence>
<reference evidence="8 9" key="1">
    <citation type="submission" date="2021-05" db="EMBL/GenBank/DDBJ databases">
        <title>Novel Bacillus species.</title>
        <authorList>
            <person name="Liu G."/>
        </authorList>
    </citation>
    <scope>NUCLEOTIDE SEQUENCE [LARGE SCALE GENOMIC DNA]</scope>
    <source>
        <strain evidence="8 9">FJAT-49732</strain>
    </source>
</reference>
<dbReference type="SMART" id="SM00304">
    <property type="entry name" value="HAMP"/>
    <property type="match status" value="1"/>
</dbReference>
<dbReference type="InterPro" id="IPR036890">
    <property type="entry name" value="HATPase_C_sf"/>
</dbReference>
<evidence type="ECO:0000256" key="2">
    <source>
        <dbReference type="ARBA" id="ARBA00022475"/>
    </source>
</evidence>
<keyword evidence="6" id="KW-1133">Transmembrane helix</keyword>
<comment type="subcellular location">
    <subcellularLocation>
        <location evidence="1">Cell membrane</location>
        <topology evidence="1">Multi-pass membrane protein</topology>
    </subcellularLocation>
</comment>
<organism evidence="8 9">
    <name type="scientific">Lederbergia citrisecunda</name>
    <dbReference type="NCBI Taxonomy" id="2833583"/>
    <lineage>
        <taxon>Bacteria</taxon>
        <taxon>Bacillati</taxon>
        <taxon>Bacillota</taxon>
        <taxon>Bacilli</taxon>
        <taxon>Bacillales</taxon>
        <taxon>Bacillaceae</taxon>
        <taxon>Lederbergia</taxon>
    </lineage>
</organism>
<dbReference type="RefSeq" id="WP_213110693.1">
    <property type="nucleotide sequence ID" value="NZ_JAGYPJ010000001.1"/>
</dbReference>
<dbReference type="InterPro" id="IPR010559">
    <property type="entry name" value="Sig_transdc_His_kin_internal"/>
</dbReference>
<gene>
    <name evidence="8" type="ORF">KHA93_10465</name>
</gene>
<dbReference type="PANTHER" id="PTHR34220:SF9">
    <property type="entry name" value="SIGNAL TRANSDUCTION HISTIDINE KINASE INTERNAL REGION DOMAIN-CONTAINING PROTEIN"/>
    <property type="match status" value="1"/>
</dbReference>
<dbReference type="Pfam" id="PF06580">
    <property type="entry name" value="His_kinase"/>
    <property type="match status" value="1"/>
</dbReference>
<accession>A0A942TPW4</accession>
<dbReference type="InterPro" id="IPR003660">
    <property type="entry name" value="HAMP_dom"/>
</dbReference>
<evidence type="ECO:0000256" key="6">
    <source>
        <dbReference type="SAM" id="Phobius"/>
    </source>
</evidence>
<protein>
    <submittedName>
        <fullName evidence="8">Histidine kinase</fullName>
    </submittedName>
</protein>
<evidence type="ECO:0000259" key="7">
    <source>
        <dbReference type="PROSITE" id="PS50885"/>
    </source>
</evidence>
<name>A0A942TPW4_9BACI</name>
<dbReference type="Gene3D" id="3.30.565.10">
    <property type="entry name" value="Histidine kinase-like ATPase, C-terminal domain"/>
    <property type="match status" value="1"/>
</dbReference>
<evidence type="ECO:0000256" key="1">
    <source>
        <dbReference type="ARBA" id="ARBA00004651"/>
    </source>
</evidence>
<dbReference type="Gene3D" id="6.10.340.10">
    <property type="match status" value="1"/>
</dbReference>
<dbReference type="InterPro" id="IPR050640">
    <property type="entry name" value="Bact_2-comp_sensor_kinase"/>
</dbReference>
<dbReference type="SUPFAM" id="SSF55874">
    <property type="entry name" value="ATPase domain of HSP90 chaperone/DNA topoisomerase II/histidine kinase"/>
    <property type="match status" value="1"/>
</dbReference>
<keyword evidence="6" id="KW-0812">Transmembrane</keyword>
<dbReference type="GO" id="GO:0000155">
    <property type="term" value="F:phosphorelay sensor kinase activity"/>
    <property type="evidence" value="ECO:0007669"/>
    <property type="project" value="InterPro"/>
</dbReference>
<keyword evidence="5 6" id="KW-0472">Membrane</keyword>
<keyword evidence="4" id="KW-0808">Transferase</keyword>
<keyword evidence="3" id="KW-0597">Phosphoprotein</keyword>
<evidence type="ECO:0000313" key="9">
    <source>
        <dbReference type="Proteomes" id="UP000682713"/>
    </source>
</evidence>
<keyword evidence="8" id="KW-0418">Kinase</keyword>
<keyword evidence="2" id="KW-1003">Cell membrane</keyword>
<dbReference type="CDD" id="cd06225">
    <property type="entry name" value="HAMP"/>
    <property type="match status" value="1"/>
</dbReference>
<feature type="transmembrane region" description="Helical" evidence="6">
    <location>
        <begin position="270"/>
        <end position="290"/>
    </location>
</feature>
<dbReference type="SUPFAM" id="SSF158472">
    <property type="entry name" value="HAMP domain-like"/>
    <property type="match status" value="1"/>
</dbReference>
<keyword evidence="9" id="KW-1185">Reference proteome</keyword>
<dbReference type="PROSITE" id="PS50885">
    <property type="entry name" value="HAMP"/>
    <property type="match status" value="1"/>
</dbReference>
<sequence length="558" mass="64468">MLIPVLVLYFYSNHVSNNVASTEIKRLNREQLSFFVNQVEMNMDNLAMNTMTLGRIQSIRDFKTVHLVKDPMDYIQIKDAAIKTIEQQNISNNWKNEIVVYSPNSKELISTTASSFNIENLYKSEKNRWNYHTVNINGKEQHFFSWYTVEPWSKSSKMKEENLVIGISFSESILHEMLDQFKNSGRNDPFFYNFKDDAITSRTSNNEMIRAVTSEIKKDIPLDDDNEKIIKINNKNYLISYVRSKKMGWLLVDYAPLDTLMSPIKSSSNLFYISVGLLLITGIFAAFILYRHVHVPINQLIHGVNSVKLGDYSVRIPNLPKNEFAFLIKSYNEMAQQIQILIEKVYEEEVRSKEAVLKQLQSQINPHFLYNCLFFIKNMSKLGNQKALDEMIHNLAEYYRYTTRVDKSLVSLNDEINLIENYLNIYTLRMDRISFIISIPEAMKEEKILRLIIQPIVENAIVHGLEPKIGKGNISIIGEIIGDKNIIVIEDDGIGMELKELNALKGTVNSSINTRNNYGIWNVHQRLLLYFGTGSGIELFVPESGGLRVVLSWNRIQQ</sequence>
<evidence type="ECO:0000256" key="3">
    <source>
        <dbReference type="ARBA" id="ARBA00022553"/>
    </source>
</evidence>
<dbReference type="Proteomes" id="UP000682713">
    <property type="component" value="Unassembled WGS sequence"/>
</dbReference>
<evidence type="ECO:0000256" key="4">
    <source>
        <dbReference type="ARBA" id="ARBA00022679"/>
    </source>
</evidence>
<dbReference type="EMBL" id="JAGYPJ010000001">
    <property type="protein sequence ID" value="MBS4200079.1"/>
    <property type="molecule type" value="Genomic_DNA"/>
</dbReference>
<feature type="domain" description="HAMP" evidence="7">
    <location>
        <begin position="291"/>
        <end position="343"/>
    </location>
</feature>
<comment type="caution">
    <text evidence="8">The sequence shown here is derived from an EMBL/GenBank/DDBJ whole genome shotgun (WGS) entry which is preliminary data.</text>
</comment>
<dbReference type="PANTHER" id="PTHR34220">
    <property type="entry name" value="SENSOR HISTIDINE KINASE YPDA"/>
    <property type="match status" value="1"/>
</dbReference>
<dbReference type="GO" id="GO:0005886">
    <property type="term" value="C:plasma membrane"/>
    <property type="evidence" value="ECO:0007669"/>
    <property type="project" value="UniProtKB-SubCell"/>
</dbReference>
<evidence type="ECO:0000256" key="5">
    <source>
        <dbReference type="ARBA" id="ARBA00023136"/>
    </source>
</evidence>